<dbReference type="GO" id="GO:0050661">
    <property type="term" value="F:NADP binding"/>
    <property type="evidence" value="ECO:0007669"/>
    <property type="project" value="InterPro"/>
</dbReference>
<evidence type="ECO:0000256" key="8">
    <source>
        <dbReference type="SAM" id="MobiDB-lite"/>
    </source>
</evidence>
<keyword evidence="4" id="KW-0274">FAD</keyword>
<dbReference type="SUPFAM" id="SSF51905">
    <property type="entry name" value="FAD/NAD(P)-binding domain"/>
    <property type="match status" value="1"/>
</dbReference>
<reference evidence="9 10" key="1">
    <citation type="submission" date="2018-08" db="EMBL/GenBank/DDBJ databases">
        <title>Henriciella mobilis sp. nov., isolated from seawater.</title>
        <authorList>
            <person name="Cheng H."/>
            <person name="Wu Y.-H."/>
            <person name="Xu X.-W."/>
            <person name="Guo L.-L."/>
        </authorList>
    </citation>
    <scope>NUCLEOTIDE SEQUENCE [LARGE SCALE GENOMIC DNA]</scope>
    <source>
        <strain evidence="9 10">JN25</strain>
    </source>
</reference>
<dbReference type="PANTHER" id="PTHR43872">
    <property type="entry name" value="MONOOXYGENASE, PUTATIVE (AFU_ORTHOLOGUE AFUA_8G02570)-RELATED"/>
    <property type="match status" value="1"/>
</dbReference>
<accession>A0A399RUK7</accession>
<dbReference type="RefSeq" id="WP_119375213.1">
    <property type="nucleotide sequence ID" value="NZ_QWFX01000005.1"/>
</dbReference>
<proteinExistence type="inferred from homology"/>
<evidence type="ECO:0000256" key="7">
    <source>
        <dbReference type="ARBA" id="ARBA00023033"/>
    </source>
</evidence>
<evidence type="ECO:0000256" key="5">
    <source>
        <dbReference type="ARBA" id="ARBA00022857"/>
    </source>
</evidence>
<dbReference type="AlphaFoldDB" id="A0A399RUK7"/>
<evidence type="ECO:0000256" key="4">
    <source>
        <dbReference type="ARBA" id="ARBA00022827"/>
    </source>
</evidence>
<dbReference type="GO" id="GO:0050660">
    <property type="term" value="F:flavin adenine dinucleotide binding"/>
    <property type="evidence" value="ECO:0007669"/>
    <property type="project" value="InterPro"/>
</dbReference>
<evidence type="ECO:0000256" key="1">
    <source>
        <dbReference type="ARBA" id="ARBA00001974"/>
    </source>
</evidence>
<dbReference type="InterPro" id="IPR051820">
    <property type="entry name" value="FAD-binding_MO"/>
</dbReference>
<dbReference type="PRINTS" id="PR00411">
    <property type="entry name" value="PNDRDTASEI"/>
</dbReference>
<comment type="similarity">
    <text evidence="2">Belongs to the FAD-binding monooxygenase family.</text>
</comment>
<keyword evidence="5" id="KW-0521">NADP</keyword>
<dbReference type="OrthoDB" id="312624at2"/>
<dbReference type="Pfam" id="PF00743">
    <property type="entry name" value="FMO-like"/>
    <property type="match status" value="1"/>
</dbReference>
<dbReference type="Proteomes" id="UP000266385">
    <property type="component" value="Unassembled WGS sequence"/>
</dbReference>
<keyword evidence="7" id="KW-0503">Monooxygenase</keyword>
<dbReference type="GO" id="GO:0004499">
    <property type="term" value="F:N,N-dimethylaniline monooxygenase activity"/>
    <property type="evidence" value="ECO:0007669"/>
    <property type="project" value="InterPro"/>
</dbReference>
<evidence type="ECO:0000256" key="3">
    <source>
        <dbReference type="ARBA" id="ARBA00022630"/>
    </source>
</evidence>
<keyword evidence="3" id="KW-0285">Flavoprotein</keyword>
<dbReference type="EMBL" id="QWFX01000005">
    <property type="protein sequence ID" value="RIJ33135.1"/>
    <property type="molecule type" value="Genomic_DNA"/>
</dbReference>
<dbReference type="FunFam" id="3.50.50.60:FF:000228">
    <property type="entry name" value="FAD-containing monooxygenase EthA"/>
    <property type="match status" value="1"/>
</dbReference>
<dbReference type="InterPro" id="IPR020946">
    <property type="entry name" value="Flavin_mOase-like"/>
</dbReference>
<evidence type="ECO:0000313" key="9">
    <source>
        <dbReference type="EMBL" id="RIJ33135.1"/>
    </source>
</evidence>
<gene>
    <name evidence="9" type="ORF">D1223_04640</name>
</gene>
<comment type="cofactor">
    <cofactor evidence="1">
        <name>FAD</name>
        <dbReference type="ChEBI" id="CHEBI:57692"/>
    </cofactor>
</comment>
<sequence length="503" mass="56523">MTQEHFDVLIIGAGLSGIGAAYHLQEKCPGKSYAILEGRDAIGGTWDLFRYPGIRSDSDMFTLGYIFKPWTERKAIADGPSILRYINETARENGIDKQIRFNHLVKRASWDSETATWTIEAEDAVSGVNHRLSCNFLYSCAGYYSYEGGHRPSFPGEESFSGQIVHPQAWPEDLDYAGKKVVVIGSGATAVTLVPEMAKAAEHVTMLQRSPTYVVSRPAEDSTAIQLRKWLPGKWAYGVTRWRNILFQMFFFNLARKRPAKVKKRILDMAQEQLGPDFDVETHFTPTYNPWDQRLCLVPDGDLFHALKSGSASVVTDHIERFSENGIELKSGEHLDADIIVTATGLKLNFLGGIDLVVDGQAVQPGEIHGYRGIMFENVPNLVSTFGYTNASWTLKADLTADFTTRLLRFMDKKDYDEVRPEAGEPLGDQPWLDFSSGYVQRANDNLPKQGDRMPWRLHQNYVKDIFALRHANLEDGVLVFRSRQSESEDTSDDSLRPPVAAQ</sequence>
<protein>
    <submittedName>
        <fullName evidence="9">NAD(P)/FAD-dependent oxidoreductase</fullName>
    </submittedName>
</protein>
<dbReference type="InterPro" id="IPR036188">
    <property type="entry name" value="FAD/NAD-bd_sf"/>
</dbReference>
<dbReference type="PANTHER" id="PTHR43872:SF1">
    <property type="entry name" value="MONOOXYGENASE, PUTATIVE (AFU_ORTHOLOGUE AFUA_8G02570)-RELATED"/>
    <property type="match status" value="1"/>
</dbReference>
<keyword evidence="6" id="KW-0560">Oxidoreductase</keyword>
<evidence type="ECO:0000256" key="2">
    <source>
        <dbReference type="ARBA" id="ARBA00010139"/>
    </source>
</evidence>
<feature type="region of interest" description="Disordered" evidence="8">
    <location>
        <begin position="484"/>
        <end position="503"/>
    </location>
</feature>
<keyword evidence="10" id="KW-1185">Reference proteome</keyword>
<dbReference type="Pfam" id="PF13450">
    <property type="entry name" value="NAD_binding_8"/>
    <property type="match status" value="1"/>
</dbReference>
<evidence type="ECO:0000256" key="6">
    <source>
        <dbReference type="ARBA" id="ARBA00023002"/>
    </source>
</evidence>
<evidence type="ECO:0000313" key="10">
    <source>
        <dbReference type="Proteomes" id="UP000266385"/>
    </source>
</evidence>
<name>A0A399RUK7_9PROT</name>
<comment type="caution">
    <text evidence="9">The sequence shown here is derived from an EMBL/GenBank/DDBJ whole genome shotgun (WGS) entry which is preliminary data.</text>
</comment>
<dbReference type="Gene3D" id="3.50.50.60">
    <property type="entry name" value="FAD/NAD(P)-binding domain"/>
    <property type="match status" value="3"/>
</dbReference>
<organism evidence="9 10">
    <name type="scientific">Henriciella mobilis</name>
    <dbReference type="NCBI Taxonomy" id="2305467"/>
    <lineage>
        <taxon>Bacteria</taxon>
        <taxon>Pseudomonadati</taxon>
        <taxon>Pseudomonadota</taxon>
        <taxon>Alphaproteobacteria</taxon>
        <taxon>Hyphomonadales</taxon>
        <taxon>Hyphomonadaceae</taxon>
        <taxon>Henriciella</taxon>
    </lineage>
</organism>